<gene>
    <name evidence="1" type="ORF">EVA_18729</name>
</gene>
<sequence length="50" mass="5889">MRSPVSLLSATHAFFLYAPNVHRVVLVKLYWYGKKTISETFYRLENQLSI</sequence>
<name>J9C036_9ZZZZ</name>
<accession>J9C036</accession>
<protein>
    <submittedName>
        <fullName evidence="1">Uncharacterized protein</fullName>
    </submittedName>
</protein>
<proteinExistence type="predicted"/>
<comment type="caution">
    <text evidence="1">The sequence shown here is derived from an EMBL/GenBank/DDBJ whole genome shotgun (WGS) entry which is preliminary data.</text>
</comment>
<dbReference type="AlphaFoldDB" id="J9C036"/>
<dbReference type="EMBL" id="AMCI01007130">
    <property type="protein sequence ID" value="EJW93165.1"/>
    <property type="molecule type" value="Genomic_DNA"/>
</dbReference>
<reference evidence="1" key="1">
    <citation type="journal article" date="2012" name="PLoS ONE">
        <title>Gene sets for utilization of primary and secondary nutrition supplies in the distal gut of endangered iberian lynx.</title>
        <authorList>
            <person name="Alcaide M."/>
            <person name="Messina E."/>
            <person name="Richter M."/>
            <person name="Bargiela R."/>
            <person name="Peplies J."/>
            <person name="Huws S.A."/>
            <person name="Newbold C.J."/>
            <person name="Golyshin P.N."/>
            <person name="Simon M.A."/>
            <person name="Lopez G."/>
            <person name="Yakimov M.M."/>
            <person name="Ferrer M."/>
        </authorList>
    </citation>
    <scope>NUCLEOTIDE SEQUENCE</scope>
</reference>
<organism evidence="1">
    <name type="scientific">gut metagenome</name>
    <dbReference type="NCBI Taxonomy" id="749906"/>
    <lineage>
        <taxon>unclassified sequences</taxon>
        <taxon>metagenomes</taxon>
        <taxon>organismal metagenomes</taxon>
    </lineage>
</organism>
<evidence type="ECO:0000313" key="1">
    <source>
        <dbReference type="EMBL" id="EJW93165.1"/>
    </source>
</evidence>